<evidence type="ECO:0000256" key="4">
    <source>
        <dbReference type="ARBA" id="ARBA00023239"/>
    </source>
</evidence>
<keyword evidence="6" id="KW-1185">Reference proteome</keyword>
<dbReference type="PANTHER" id="PTHR12599">
    <property type="entry name" value="PTERIN-4-ALPHA-CARBINOLAMINE DEHYDRATASE"/>
    <property type="match status" value="1"/>
</dbReference>
<comment type="similarity">
    <text evidence="2">Belongs to the pterin-4-alpha-carbinolamine dehydratase family.</text>
</comment>
<name>A0ABQ5YNP3_9BURK</name>
<dbReference type="InterPro" id="IPR001533">
    <property type="entry name" value="Pterin_deHydtase"/>
</dbReference>
<reference evidence="6" key="1">
    <citation type="journal article" date="2019" name="Int. J. Syst. Evol. Microbiol.">
        <title>The Global Catalogue of Microorganisms (GCM) 10K type strain sequencing project: providing services to taxonomists for standard genome sequencing and annotation.</title>
        <authorList>
            <consortium name="The Broad Institute Genomics Platform"/>
            <consortium name="The Broad Institute Genome Sequencing Center for Infectious Disease"/>
            <person name="Wu L."/>
            <person name="Ma J."/>
        </authorList>
    </citation>
    <scope>NUCLEOTIDE SEQUENCE [LARGE SCALE GENOMIC DNA]</scope>
    <source>
        <strain evidence="6">NBRC 105857</strain>
    </source>
</reference>
<organism evidence="5 6">
    <name type="scientific">Limnobacter litoralis</name>
    <dbReference type="NCBI Taxonomy" id="481366"/>
    <lineage>
        <taxon>Bacteria</taxon>
        <taxon>Pseudomonadati</taxon>
        <taxon>Pseudomonadota</taxon>
        <taxon>Betaproteobacteria</taxon>
        <taxon>Burkholderiales</taxon>
        <taxon>Burkholderiaceae</taxon>
        <taxon>Limnobacter</taxon>
    </lineage>
</organism>
<comment type="caution">
    <text evidence="5">The sequence shown here is derived from an EMBL/GenBank/DDBJ whole genome shotgun (WGS) entry which is preliminary data.</text>
</comment>
<evidence type="ECO:0000256" key="3">
    <source>
        <dbReference type="ARBA" id="ARBA00013252"/>
    </source>
</evidence>
<keyword evidence="4" id="KW-0456">Lyase</keyword>
<evidence type="ECO:0000256" key="1">
    <source>
        <dbReference type="ARBA" id="ARBA00001554"/>
    </source>
</evidence>
<dbReference type="EC" id="4.2.1.96" evidence="3"/>
<gene>
    <name evidence="5" type="ORF">GCM10007875_13130</name>
</gene>
<dbReference type="Pfam" id="PF01329">
    <property type="entry name" value="Pterin_4a"/>
    <property type="match status" value="1"/>
</dbReference>
<proteinExistence type="inferred from homology"/>
<dbReference type="InterPro" id="IPR036428">
    <property type="entry name" value="PCD_sf"/>
</dbReference>
<comment type="catalytic activity">
    <reaction evidence="1">
        <text>(4aS,6R)-4a-hydroxy-L-erythro-5,6,7,8-tetrahydrobiopterin = (6R)-L-erythro-6,7-dihydrobiopterin + H2O</text>
        <dbReference type="Rhea" id="RHEA:11920"/>
        <dbReference type="ChEBI" id="CHEBI:15377"/>
        <dbReference type="ChEBI" id="CHEBI:15642"/>
        <dbReference type="ChEBI" id="CHEBI:43120"/>
        <dbReference type="EC" id="4.2.1.96"/>
    </reaction>
</comment>
<dbReference type="PANTHER" id="PTHR12599:SF0">
    <property type="entry name" value="PTERIN-4-ALPHA-CARBINOLAMINE DEHYDRATASE"/>
    <property type="match status" value="1"/>
</dbReference>
<evidence type="ECO:0000313" key="6">
    <source>
        <dbReference type="Proteomes" id="UP001156664"/>
    </source>
</evidence>
<accession>A0ABQ5YNP3</accession>
<dbReference type="Gene3D" id="3.30.1360.20">
    <property type="entry name" value="Transcriptional coactivator/pterin dehydratase"/>
    <property type="match status" value="1"/>
</dbReference>
<dbReference type="EMBL" id="BSOJ01000012">
    <property type="protein sequence ID" value="GLR26225.1"/>
    <property type="molecule type" value="Genomic_DNA"/>
</dbReference>
<dbReference type="SUPFAM" id="SSF55248">
    <property type="entry name" value="PCD-like"/>
    <property type="match status" value="1"/>
</dbReference>
<evidence type="ECO:0000313" key="5">
    <source>
        <dbReference type="EMBL" id="GLR26225.1"/>
    </source>
</evidence>
<protein>
    <recommendedName>
        <fullName evidence="3">4a-hydroxytetrahydrobiopterin dehydratase</fullName>
        <ecNumber evidence="3">4.2.1.96</ecNumber>
    </recommendedName>
</protein>
<evidence type="ECO:0000256" key="2">
    <source>
        <dbReference type="ARBA" id="ARBA00006472"/>
    </source>
</evidence>
<sequence>MKSMKTPRPPSDWEGEKCRHITAKDQWSLSEIQAQLALFDGWSVQTSAQEGKAISLWRSWQPGQFGAVKAMVDCTCQLADQEDHHPEVTFSYGAIEVHWSTHSAGGISDNDWICAAKLDRLFKGLNSVET</sequence>
<dbReference type="Proteomes" id="UP001156664">
    <property type="component" value="Unassembled WGS sequence"/>
</dbReference>